<dbReference type="NCBIfam" id="TIGR02605">
    <property type="entry name" value="CxxC_CxxC_SSSS"/>
    <property type="match status" value="1"/>
</dbReference>
<dbReference type="EMBL" id="CAFBOR010000253">
    <property type="protein sequence ID" value="CAB5000302.1"/>
    <property type="molecule type" value="Genomic_DNA"/>
</dbReference>
<evidence type="ECO:0000313" key="3">
    <source>
        <dbReference type="EMBL" id="CAB4648983.1"/>
    </source>
</evidence>
<reference evidence="4" key="1">
    <citation type="submission" date="2020-05" db="EMBL/GenBank/DDBJ databases">
        <authorList>
            <person name="Chiriac C."/>
            <person name="Salcher M."/>
            <person name="Ghai R."/>
            <person name="Kavagutti S V."/>
        </authorList>
    </citation>
    <scope>NUCLEOTIDE SEQUENCE</scope>
</reference>
<dbReference type="PANTHER" id="PTHR34404:SF2">
    <property type="entry name" value="CONSERVED SERINE RICH PROTEIN"/>
    <property type="match status" value="1"/>
</dbReference>
<organism evidence="4">
    <name type="scientific">freshwater metagenome</name>
    <dbReference type="NCBI Taxonomy" id="449393"/>
    <lineage>
        <taxon>unclassified sequences</taxon>
        <taxon>metagenomes</taxon>
        <taxon>ecological metagenomes</taxon>
    </lineage>
</organism>
<dbReference type="Pfam" id="PF09723">
    <property type="entry name" value="Zn_ribbon_8"/>
    <property type="match status" value="1"/>
</dbReference>
<protein>
    <submittedName>
        <fullName evidence="4">Unannotated protein</fullName>
    </submittedName>
</protein>
<evidence type="ECO:0000313" key="5">
    <source>
        <dbReference type="EMBL" id="CAB5000302.1"/>
    </source>
</evidence>
<sequence length="120" mass="12430">MPTYEYSCAKCGEVFQVQQTFSDTPLKKHKGCGGTLSKVFGAVGIVLKGSGFYKTDNPSSQRSSNAKSESKSESSSDSGSKSSDAKSGDKKSSDSKSSETKSAPAKSEKAAAPKAPTTSN</sequence>
<proteinExistence type="predicted"/>
<dbReference type="InterPro" id="IPR013429">
    <property type="entry name" value="Regulatory_FmdB_Zinc_ribbon"/>
</dbReference>
<dbReference type="AlphaFoldDB" id="A0A6J6V5C3"/>
<gene>
    <name evidence="3" type="ORF">UFOPK2242_00284</name>
    <name evidence="4" type="ORF">UFOPK2925_00025</name>
    <name evidence="5" type="ORF">UFOPK3974_01467</name>
</gene>
<dbReference type="EMBL" id="CAEZZU010000001">
    <property type="protein sequence ID" value="CAB4766814.1"/>
    <property type="molecule type" value="Genomic_DNA"/>
</dbReference>
<evidence type="ECO:0000259" key="2">
    <source>
        <dbReference type="SMART" id="SM00834"/>
    </source>
</evidence>
<dbReference type="EMBL" id="CAEZWM010000019">
    <property type="protein sequence ID" value="CAB4648983.1"/>
    <property type="molecule type" value="Genomic_DNA"/>
</dbReference>
<evidence type="ECO:0000256" key="1">
    <source>
        <dbReference type="SAM" id="MobiDB-lite"/>
    </source>
</evidence>
<accession>A0A6J6V5C3</accession>
<feature type="region of interest" description="Disordered" evidence="1">
    <location>
        <begin position="51"/>
        <end position="120"/>
    </location>
</feature>
<feature type="compositionally biased region" description="Basic and acidic residues" evidence="1">
    <location>
        <begin position="83"/>
        <end position="99"/>
    </location>
</feature>
<dbReference type="PANTHER" id="PTHR34404">
    <property type="entry name" value="REGULATORY PROTEIN, FMDB FAMILY"/>
    <property type="match status" value="1"/>
</dbReference>
<dbReference type="SMART" id="SM00834">
    <property type="entry name" value="CxxC_CXXC_SSSS"/>
    <property type="match status" value="1"/>
</dbReference>
<feature type="domain" description="Putative regulatory protein FmdB zinc ribbon" evidence="2">
    <location>
        <begin position="1"/>
        <end position="41"/>
    </location>
</feature>
<name>A0A6J6V5C3_9ZZZZ</name>
<evidence type="ECO:0000313" key="4">
    <source>
        <dbReference type="EMBL" id="CAB4766814.1"/>
    </source>
</evidence>